<dbReference type="Proteomes" id="UP000017836">
    <property type="component" value="Unassembled WGS sequence"/>
</dbReference>
<feature type="compositionally biased region" description="Basic and acidic residues" evidence="1">
    <location>
        <begin position="23"/>
        <end position="36"/>
    </location>
</feature>
<sequence>MQDPKMPVEWVRHLETPFVEEDSPSKKYREDFDKGNPSHAQSEIDFEQHPHTLSATEHAALVIASVSIKNYYAQLAYPLN</sequence>
<accession>U5D7L6</accession>
<keyword evidence="3" id="KW-1185">Reference proteome</keyword>
<proteinExistence type="predicted"/>
<feature type="region of interest" description="Disordered" evidence="1">
    <location>
        <begin position="20"/>
        <end position="41"/>
    </location>
</feature>
<name>U5D7L6_AMBTC</name>
<dbReference type="AlphaFoldDB" id="U5D7L6"/>
<evidence type="ECO:0000256" key="1">
    <source>
        <dbReference type="SAM" id="MobiDB-lite"/>
    </source>
</evidence>
<reference evidence="3" key="1">
    <citation type="journal article" date="2013" name="Science">
        <title>The Amborella genome and the evolution of flowering plants.</title>
        <authorList>
            <consortium name="Amborella Genome Project"/>
        </authorList>
    </citation>
    <scope>NUCLEOTIDE SEQUENCE [LARGE SCALE GENOMIC DNA]</scope>
</reference>
<gene>
    <name evidence="2" type="ORF">AMTR_s00055p00059610</name>
</gene>
<evidence type="ECO:0000313" key="3">
    <source>
        <dbReference type="Proteomes" id="UP000017836"/>
    </source>
</evidence>
<organism evidence="2 3">
    <name type="scientific">Amborella trichopoda</name>
    <dbReference type="NCBI Taxonomy" id="13333"/>
    <lineage>
        <taxon>Eukaryota</taxon>
        <taxon>Viridiplantae</taxon>
        <taxon>Streptophyta</taxon>
        <taxon>Embryophyta</taxon>
        <taxon>Tracheophyta</taxon>
        <taxon>Spermatophyta</taxon>
        <taxon>Magnoliopsida</taxon>
        <taxon>Amborellales</taxon>
        <taxon>Amborellaceae</taxon>
        <taxon>Amborella</taxon>
    </lineage>
</organism>
<dbReference type="HOGENOM" id="CLU_2592954_0_0_1"/>
<protein>
    <submittedName>
        <fullName evidence="2">Uncharacterized protein</fullName>
    </submittedName>
</protein>
<evidence type="ECO:0000313" key="2">
    <source>
        <dbReference type="EMBL" id="ERN18230.1"/>
    </source>
</evidence>
<dbReference type="EMBL" id="KI392237">
    <property type="protein sequence ID" value="ERN18230.1"/>
    <property type="molecule type" value="Genomic_DNA"/>
</dbReference>
<dbReference type="Gramene" id="ERN18230">
    <property type="protein sequence ID" value="ERN18230"/>
    <property type="gene ID" value="AMTR_s00055p00059610"/>
</dbReference>